<evidence type="ECO:0000256" key="6">
    <source>
        <dbReference type="ARBA" id="ARBA00022989"/>
    </source>
</evidence>
<dbReference type="AlphaFoldDB" id="A0A1F5Z416"/>
<gene>
    <name evidence="10" type="ORF">A2872_02835</name>
</gene>
<comment type="subcellular location">
    <subcellularLocation>
        <location evidence="1">Cell membrane</location>
        <topology evidence="1">Multi-pass membrane protein</topology>
    </subcellularLocation>
</comment>
<evidence type="ECO:0000256" key="4">
    <source>
        <dbReference type="ARBA" id="ARBA00022679"/>
    </source>
</evidence>
<evidence type="ECO:0000256" key="2">
    <source>
        <dbReference type="ARBA" id="ARBA00022475"/>
    </source>
</evidence>
<feature type="transmembrane region" description="Helical" evidence="8">
    <location>
        <begin position="309"/>
        <end position="329"/>
    </location>
</feature>
<feature type="domain" description="Glycosyltransferase RgtA/B/C/D-like" evidence="9">
    <location>
        <begin position="61"/>
        <end position="207"/>
    </location>
</feature>
<feature type="transmembrane region" description="Helical" evidence="8">
    <location>
        <begin position="285"/>
        <end position="303"/>
    </location>
</feature>
<proteinExistence type="predicted"/>
<keyword evidence="6 8" id="KW-1133">Transmembrane helix</keyword>
<feature type="transmembrane region" description="Helical" evidence="8">
    <location>
        <begin position="164"/>
        <end position="191"/>
    </location>
</feature>
<keyword evidence="3" id="KW-0328">Glycosyltransferase</keyword>
<feature type="transmembrane region" description="Helical" evidence="8">
    <location>
        <begin position="90"/>
        <end position="107"/>
    </location>
</feature>
<feature type="transmembrane region" description="Helical" evidence="8">
    <location>
        <begin position="139"/>
        <end position="158"/>
    </location>
</feature>
<dbReference type="GO" id="GO:0016763">
    <property type="term" value="F:pentosyltransferase activity"/>
    <property type="evidence" value="ECO:0007669"/>
    <property type="project" value="TreeGrafter"/>
</dbReference>
<feature type="transmembrane region" description="Helical" evidence="8">
    <location>
        <begin position="64"/>
        <end position="83"/>
    </location>
</feature>
<evidence type="ECO:0000256" key="7">
    <source>
        <dbReference type="ARBA" id="ARBA00023136"/>
    </source>
</evidence>
<dbReference type="GO" id="GO:0005886">
    <property type="term" value="C:plasma membrane"/>
    <property type="evidence" value="ECO:0007669"/>
    <property type="project" value="UniProtKB-SubCell"/>
</dbReference>
<protein>
    <recommendedName>
        <fullName evidence="9">Glycosyltransferase RgtA/B/C/D-like domain-containing protein</fullName>
    </recommendedName>
</protein>
<evidence type="ECO:0000256" key="8">
    <source>
        <dbReference type="SAM" id="Phobius"/>
    </source>
</evidence>
<comment type="caution">
    <text evidence="10">The sequence shown here is derived from an EMBL/GenBank/DDBJ whole genome shotgun (WGS) entry which is preliminary data.</text>
</comment>
<dbReference type="Proteomes" id="UP000178681">
    <property type="component" value="Unassembled WGS sequence"/>
</dbReference>
<keyword evidence="7 8" id="KW-0472">Membrane</keyword>
<keyword evidence="2" id="KW-1003">Cell membrane</keyword>
<dbReference type="PANTHER" id="PTHR33908">
    <property type="entry name" value="MANNOSYLTRANSFERASE YKCB-RELATED"/>
    <property type="match status" value="1"/>
</dbReference>
<evidence type="ECO:0000256" key="5">
    <source>
        <dbReference type="ARBA" id="ARBA00022692"/>
    </source>
</evidence>
<evidence type="ECO:0000259" key="9">
    <source>
        <dbReference type="Pfam" id="PF13231"/>
    </source>
</evidence>
<dbReference type="STRING" id="1798377.A2872_02835"/>
<evidence type="ECO:0000256" key="3">
    <source>
        <dbReference type="ARBA" id="ARBA00022676"/>
    </source>
</evidence>
<organism evidence="10 11">
    <name type="scientific">Candidatus Gottesmanbacteria bacterium RIFCSPHIGHO2_01_FULL_42_12</name>
    <dbReference type="NCBI Taxonomy" id="1798377"/>
    <lineage>
        <taxon>Bacteria</taxon>
        <taxon>Candidatus Gottesmaniibacteriota</taxon>
    </lineage>
</organism>
<accession>A0A1F5Z416</accession>
<keyword evidence="4" id="KW-0808">Transferase</keyword>
<name>A0A1F5Z416_9BACT</name>
<sequence>MFTKHKKEILIAIGLIVTYLLTRLINLTIFPIFTDEAIYLRWSQIMATDAALRFLPLTDGKPPLFFWLMMVPIKLLSGFDILYAGRLTSVLSGLLGLSGVAFTAWTLFKSRKISLLASLFYLLSPFTFVYDRMAMADSLLAGLFIWAMGLSIMLVKTARLDVALLLGIVSGLGLLTKTPAIFVFILFPVLFLLRPNKLIKTGLLVLLSFGLAEMFFSILRLFPLFNMIASKNGEFTIGFTEFLKQPFGLTWGNLKSLLYWEYFYLTIPVTILIFYAVYKSLRKNFFEIIILASYFLLPTIAMATFNKVIYPRFLLMFTLPLFIIAAYGLSFLKKIFYLPVFLIAVGTIFMLIVNPVQAPLLQADRNQYIDGWAAGYGITEIRQYLKDKSGTLATEGTFGLMPFSLELYQKEFPNVEIKPYWPLPEKLPPETDYLIVYQRHDYPKDYKLREILRFRQGNSNDYLRLYKVL</sequence>
<dbReference type="GO" id="GO:0010041">
    <property type="term" value="P:response to iron(III) ion"/>
    <property type="evidence" value="ECO:0007669"/>
    <property type="project" value="TreeGrafter"/>
</dbReference>
<feature type="transmembrane region" description="Helical" evidence="8">
    <location>
        <begin position="113"/>
        <end position="130"/>
    </location>
</feature>
<keyword evidence="5 8" id="KW-0812">Transmembrane</keyword>
<dbReference type="PANTHER" id="PTHR33908:SF3">
    <property type="entry name" value="UNDECAPRENYL PHOSPHATE-ALPHA-4-AMINO-4-DEOXY-L-ARABINOSE ARABINOSYL TRANSFERASE"/>
    <property type="match status" value="1"/>
</dbReference>
<feature type="transmembrane region" description="Helical" evidence="8">
    <location>
        <begin position="336"/>
        <end position="356"/>
    </location>
</feature>
<dbReference type="GO" id="GO:0009103">
    <property type="term" value="P:lipopolysaccharide biosynthetic process"/>
    <property type="evidence" value="ECO:0007669"/>
    <property type="project" value="UniProtKB-ARBA"/>
</dbReference>
<feature type="transmembrane region" description="Helical" evidence="8">
    <location>
        <begin position="203"/>
        <end position="222"/>
    </location>
</feature>
<evidence type="ECO:0000313" key="11">
    <source>
        <dbReference type="Proteomes" id="UP000178681"/>
    </source>
</evidence>
<dbReference type="Pfam" id="PF13231">
    <property type="entry name" value="PMT_2"/>
    <property type="match status" value="1"/>
</dbReference>
<dbReference type="InterPro" id="IPR038731">
    <property type="entry name" value="RgtA/B/C-like"/>
</dbReference>
<evidence type="ECO:0000313" key="10">
    <source>
        <dbReference type="EMBL" id="OGG07113.1"/>
    </source>
</evidence>
<evidence type="ECO:0000256" key="1">
    <source>
        <dbReference type="ARBA" id="ARBA00004651"/>
    </source>
</evidence>
<dbReference type="EMBL" id="MFJG01000015">
    <property type="protein sequence ID" value="OGG07113.1"/>
    <property type="molecule type" value="Genomic_DNA"/>
</dbReference>
<feature type="transmembrane region" description="Helical" evidence="8">
    <location>
        <begin position="257"/>
        <end position="278"/>
    </location>
</feature>
<feature type="transmembrane region" description="Helical" evidence="8">
    <location>
        <begin position="9"/>
        <end position="33"/>
    </location>
</feature>
<dbReference type="InterPro" id="IPR050297">
    <property type="entry name" value="LipidA_mod_glycosyltrf_83"/>
</dbReference>
<reference evidence="10 11" key="1">
    <citation type="journal article" date="2016" name="Nat. Commun.">
        <title>Thousands of microbial genomes shed light on interconnected biogeochemical processes in an aquifer system.</title>
        <authorList>
            <person name="Anantharaman K."/>
            <person name="Brown C.T."/>
            <person name="Hug L.A."/>
            <person name="Sharon I."/>
            <person name="Castelle C.J."/>
            <person name="Probst A.J."/>
            <person name="Thomas B.C."/>
            <person name="Singh A."/>
            <person name="Wilkins M.J."/>
            <person name="Karaoz U."/>
            <person name="Brodie E.L."/>
            <person name="Williams K.H."/>
            <person name="Hubbard S.S."/>
            <person name="Banfield J.F."/>
        </authorList>
    </citation>
    <scope>NUCLEOTIDE SEQUENCE [LARGE SCALE GENOMIC DNA]</scope>
</reference>